<evidence type="ECO:0000256" key="2">
    <source>
        <dbReference type="SAM" id="Phobius"/>
    </source>
</evidence>
<keyword evidence="2" id="KW-0812">Transmembrane</keyword>
<evidence type="ECO:0000313" key="3">
    <source>
        <dbReference type="EMBL" id="CAF9910629.1"/>
    </source>
</evidence>
<keyword evidence="4" id="KW-1185">Reference proteome</keyword>
<name>A0A8H3IEG0_9LECA</name>
<keyword evidence="2" id="KW-1133">Transmembrane helix</keyword>
<sequence length="242" mass="26748">MYGPRPSVLQFPNIIPFSSTGILDPAKMLVSSPRYLGTFLTLFALLILVLTRRHAVEKSFEQKEIAYETSDQTVIGGGMTELQETIVYDKLSGDTPSDIEANWSATVAAKSLLQKVRDFRDSTQARYHDESRKSVRQTLEDAELELETLGKASFDTRKILQGVQKLKVALKEAEEAILGDPEPTIITSNSASGNTAATQSEESLQEAEQDRKSKEEAALLDKLQKAELDAVIAESKESPDFH</sequence>
<organism evidence="3 4">
    <name type="scientific">Imshaugia aleurites</name>
    <dbReference type="NCBI Taxonomy" id="172621"/>
    <lineage>
        <taxon>Eukaryota</taxon>
        <taxon>Fungi</taxon>
        <taxon>Dikarya</taxon>
        <taxon>Ascomycota</taxon>
        <taxon>Pezizomycotina</taxon>
        <taxon>Lecanoromycetes</taxon>
        <taxon>OSLEUM clade</taxon>
        <taxon>Lecanoromycetidae</taxon>
        <taxon>Lecanorales</taxon>
        <taxon>Lecanorineae</taxon>
        <taxon>Parmeliaceae</taxon>
        <taxon>Imshaugia</taxon>
    </lineage>
</organism>
<proteinExistence type="predicted"/>
<gene>
    <name evidence="3" type="ORF">IMSHALPRED_009266</name>
</gene>
<evidence type="ECO:0000313" key="4">
    <source>
        <dbReference type="Proteomes" id="UP000664534"/>
    </source>
</evidence>
<protein>
    <submittedName>
        <fullName evidence="3">Uncharacterized protein</fullName>
    </submittedName>
</protein>
<feature type="region of interest" description="Disordered" evidence="1">
    <location>
        <begin position="181"/>
        <end position="217"/>
    </location>
</feature>
<dbReference type="OrthoDB" id="5408455at2759"/>
<reference evidence="3" key="1">
    <citation type="submission" date="2021-03" db="EMBL/GenBank/DDBJ databases">
        <authorList>
            <person name="Tagirdzhanova G."/>
        </authorList>
    </citation>
    <scope>NUCLEOTIDE SEQUENCE</scope>
</reference>
<feature type="compositionally biased region" description="Polar residues" evidence="1">
    <location>
        <begin position="185"/>
        <end position="202"/>
    </location>
</feature>
<feature type="compositionally biased region" description="Basic and acidic residues" evidence="1">
    <location>
        <begin position="208"/>
        <end position="217"/>
    </location>
</feature>
<evidence type="ECO:0000256" key="1">
    <source>
        <dbReference type="SAM" id="MobiDB-lite"/>
    </source>
</evidence>
<feature type="transmembrane region" description="Helical" evidence="2">
    <location>
        <begin position="35"/>
        <end position="51"/>
    </location>
</feature>
<dbReference type="EMBL" id="CAJPDT010000007">
    <property type="protein sequence ID" value="CAF9910629.1"/>
    <property type="molecule type" value="Genomic_DNA"/>
</dbReference>
<keyword evidence="2" id="KW-0472">Membrane</keyword>
<dbReference type="AlphaFoldDB" id="A0A8H3IEG0"/>
<comment type="caution">
    <text evidence="3">The sequence shown here is derived from an EMBL/GenBank/DDBJ whole genome shotgun (WGS) entry which is preliminary data.</text>
</comment>
<dbReference type="Proteomes" id="UP000664534">
    <property type="component" value="Unassembled WGS sequence"/>
</dbReference>
<accession>A0A8H3IEG0</accession>